<protein>
    <submittedName>
        <fullName evidence="6">Molecular chaperone Hsp33</fullName>
    </submittedName>
</protein>
<dbReference type="GO" id="GO:0005737">
    <property type="term" value="C:cytoplasm"/>
    <property type="evidence" value="ECO:0007669"/>
    <property type="project" value="InterPro"/>
</dbReference>
<dbReference type="InterPro" id="IPR016154">
    <property type="entry name" value="Heat_shock_Hsp33_C"/>
</dbReference>
<dbReference type="Proteomes" id="UP000217076">
    <property type="component" value="Unassembled WGS sequence"/>
</dbReference>
<dbReference type="STRING" id="83401.SAMN05421742_101208"/>
<dbReference type="PANTHER" id="PTHR30111">
    <property type="entry name" value="33 KDA CHAPERONIN"/>
    <property type="match status" value="1"/>
</dbReference>
<evidence type="ECO:0000256" key="1">
    <source>
        <dbReference type="ARBA" id="ARBA00022490"/>
    </source>
</evidence>
<keyword evidence="2" id="KW-0862">Zinc</keyword>
<sequence>MSDAAAPLGQVIPFRIEGGAFRGRLIRADALLADILGRHAYPAAVNRLLGETILLGAGLASLLKFDGIFTLQTASQGAIRTLVTDVTSGGQVRACARFHAEALETRLASLDPERVAEAPVPHLMGPGHLAFTVDPSAAAQQRYQGLVELDGATLGDAVHAYFHQSEQLDSAVKLALAETAEGWRGGLILLQRMPEDGGRALVDAEDSWRTAVVLLSSLKDGELLDPELPAPILLNRLFHASGLMVETPRDLTFGCRCARERVDAVLASLAPEELASLTEDDGSAHVDCEYCGTRYTYTPAQLAALSKS</sequence>
<dbReference type="GO" id="GO:0044183">
    <property type="term" value="F:protein folding chaperone"/>
    <property type="evidence" value="ECO:0007669"/>
    <property type="project" value="TreeGrafter"/>
</dbReference>
<dbReference type="Gene3D" id="3.90.1280.10">
    <property type="entry name" value="HSP33 redox switch-like"/>
    <property type="match status" value="1"/>
</dbReference>
<name>A0A1G7U5C3_9PROT</name>
<accession>A0A1G7U5C3</accession>
<reference evidence="7" key="1">
    <citation type="submission" date="2016-10" db="EMBL/GenBank/DDBJ databases">
        <authorList>
            <person name="Varghese N."/>
            <person name="Submissions S."/>
        </authorList>
    </citation>
    <scope>NUCLEOTIDE SEQUENCE [LARGE SCALE GENOMIC DNA]</scope>
    <source>
        <strain evidence="7">930I</strain>
    </source>
</reference>
<keyword evidence="3" id="KW-1015">Disulfide bond</keyword>
<keyword evidence="7" id="KW-1185">Reference proteome</keyword>
<evidence type="ECO:0000313" key="7">
    <source>
        <dbReference type="Proteomes" id="UP000217076"/>
    </source>
</evidence>
<dbReference type="InterPro" id="IPR016153">
    <property type="entry name" value="Heat_shock_Hsp33_N"/>
</dbReference>
<dbReference type="OrthoDB" id="9793753at2"/>
<dbReference type="RefSeq" id="WP_092614100.1">
    <property type="nucleotide sequence ID" value="NZ_FNCV01000001.1"/>
</dbReference>
<evidence type="ECO:0000256" key="2">
    <source>
        <dbReference type="ARBA" id="ARBA00022833"/>
    </source>
</evidence>
<keyword evidence="1" id="KW-0963">Cytoplasm</keyword>
<dbReference type="PANTHER" id="PTHR30111:SF1">
    <property type="entry name" value="33 KDA CHAPERONIN"/>
    <property type="match status" value="1"/>
</dbReference>
<dbReference type="SUPFAM" id="SSF64397">
    <property type="entry name" value="Hsp33 domain"/>
    <property type="match status" value="1"/>
</dbReference>
<dbReference type="PIRSF" id="PIRSF005261">
    <property type="entry name" value="Heat_shock_Hsp33"/>
    <property type="match status" value="1"/>
</dbReference>
<dbReference type="Pfam" id="PF01430">
    <property type="entry name" value="HSP33"/>
    <property type="match status" value="1"/>
</dbReference>
<evidence type="ECO:0000256" key="4">
    <source>
        <dbReference type="ARBA" id="ARBA00023186"/>
    </source>
</evidence>
<evidence type="ECO:0000313" key="6">
    <source>
        <dbReference type="EMBL" id="SDG42461.1"/>
    </source>
</evidence>
<dbReference type="InterPro" id="IPR000397">
    <property type="entry name" value="Heat_shock_Hsp33"/>
</dbReference>
<keyword evidence="4" id="KW-0143">Chaperone</keyword>
<proteinExistence type="predicted"/>
<dbReference type="AlphaFoldDB" id="A0A1G7U5C3"/>
<dbReference type="GO" id="GO:0042026">
    <property type="term" value="P:protein refolding"/>
    <property type="evidence" value="ECO:0007669"/>
    <property type="project" value="TreeGrafter"/>
</dbReference>
<dbReference type="GO" id="GO:0051082">
    <property type="term" value="F:unfolded protein binding"/>
    <property type="evidence" value="ECO:0007669"/>
    <property type="project" value="InterPro"/>
</dbReference>
<keyword evidence="5" id="KW-0676">Redox-active center</keyword>
<dbReference type="CDD" id="cd00498">
    <property type="entry name" value="Hsp33"/>
    <property type="match status" value="1"/>
</dbReference>
<dbReference type="SUPFAM" id="SSF118352">
    <property type="entry name" value="HSP33 redox switch-like"/>
    <property type="match status" value="1"/>
</dbReference>
<gene>
    <name evidence="6" type="ORF">SAMN05421742_101208</name>
</gene>
<evidence type="ECO:0000256" key="3">
    <source>
        <dbReference type="ARBA" id="ARBA00023157"/>
    </source>
</evidence>
<dbReference type="Gene3D" id="3.55.30.10">
    <property type="entry name" value="Hsp33 domain"/>
    <property type="match status" value="1"/>
</dbReference>
<evidence type="ECO:0000256" key="5">
    <source>
        <dbReference type="ARBA" id="ARBA00023284"/>
    </source>
</evidence>
<dbReference type="EMBL" id="FNCV01000001">
    <property type="protein sequence ID" value="SDG42461.1"/>
    <property type="molecule type" value="Genomic_DNA"/>
</dbReference>
<organism evidence="6 7">
    <name type="scientific">Roseospirillum parvum</name>
    <dbReference type="NCBI Taxonomy" id="83401"/>
    <lineage>
        <taxon>Bacteria</taxon>
        <taxon>Pseudomonadati</taxon>
        <taxon>Pseudomonadota</taxon>
        <taxon>Alphaproteobacteria</taxon>
        <taxon>Rhodospirillales</taxon>
        <taxon>Rhodospirillaceae</taxon>
        <taxon>Roseospirillum</taxon>
    </lineage>
</organism>